<sequence>MNNIELKLENEWLQQVLKEIEKQLNEKSNFKKKFRDDAIETQRQLWNDIGSVSITNGLDQIVDFIQFINTMKTQKRTHEFTRKLEEKYKKMLLSPYFGRIDFLESGDEKSEKYYIGISNLINDNYDFMVYDWRSPVSSMFYDYEIGDAGYECPEGIINGKVTLKRQYKIYKDKIEYMFDSNLKIDDEILQNILSKNTDSKMKAIATTIQREQNKVIRNEEYKNLIVQGPAGSGKTSVALHRIAYLLYKHRDKITPENIIIFSPNEIFNDYISNVLPELGEDTMYQTTFNEYMNNSLCNNLIKETYCQMMEYILASKKHDYYETRINSIKFKSSLEFINILKQYVVYLEKKNRNFTDIILRDHLIISSNDIQELFFKDYSQLPLKRRLHKIKERILFLLEPYKKRMIAEVANELRNSGDYVDKIEIMELSKTSIDNEMKSVYHEIDKITAFDLLSAYKKLFENLEFFLRKSNTDYDEKIIDDIKIYTLQNIKAEKLNYEDQPPLLYLKGVLEGLPKTLEIKYVIIDEAQDYTPLQYEIFHQLFNSANITMLGDLNQSINPFMNVGNYNNISNIFPKDNTCIINLTKSYRSTMEITKFSRKLLNKNITDEYIERSGNKPSVLGFSNEEAIKERLIDDVKIYKEKGYKSIGIITRTVKEAQEVYRFLKDKIEIKIITKDDDAYVSDSLIIPAYLAKGLEFDVALIYNAGNENYNCEEERLLLYTACTRALHVLCIYYSGQITPLLAEK</sequence>
<gene>
    <name evidence="8" type="primary">helD1</name>
    <name evidence="8" type="ORF">CLPA_c08720</name>
    <name evidence="9" type="ORF">CP6013_02279</name>
</gene>
<dbReference type="GeneID" id="93073079"/>
<keyword evidence="3 5" id="KW-0347">Helicase</keyword>
<dbReference type="PATRIC" id="fig|1262449.3.peg.3294"/>
<keyword evidence="2 5" id="KW-0378">Hydrolase</keyword>
<dbReference type="GO" id="GO:0000725">
    <property type="term" value="P:recombinational repair"/>
    <property type="evidence" value="ECO:0007669"/>
    <property type="project" value="TreeGrafter"/>
</dbReference>
<dbReference type="PROSITE" id="PS51198">
    <property type="entry name" value="UVRD_HELICASE_ATP_BIND"/>
    <property type="match status" value="1"/>
</dbReference>
<dbReference type="KEGG" id="cpae:CPAST_c08720"/>
<evidence type="ECO:0000313" key="10">
    <source>
        <dbReference type="Proteomes" id="UP000028042"/>
    </source>
</evidence>
<dbReference type="RefSeq" id="WP_003447057.1">
    <property type="nucleotide sequence ID" value="NZ_ANZB01000013.1"/>
</dbReference>
<evidence type="ECO:0000256" key="5">
    <source>
        <dbReference type="PROSITE-ProRule" id="PRU00560"/>
    </source>
</evidence>
<keyword evidence="1 5" id="KW-0547">Nucleotide-binding</keyword>
<feature type="coiled-coil region" evidence="6">
    <location>
        <begin position="3"/>
        <end position="37"/>
    </location>
</feature>
<protein>
    <submittedName>
        <fullName evidence="8">Helicase IV</fullName>
        <ecNumber evidence="8">3.6.4.12</ecNumber>
    </submittedName>
    <submittedName>
        <fullName evidence="9">Helicase superfamily 1 UvrD-related protein</fullName>
    </submittedName>
</protein>
<dbReference type="Gene3D" id="3.40.50.300">
    <property type="entry name" value="P-loop containing nucleotide triphosphate hydrolases"/>
    <property type="match status" value="3"/>
</dbReference>
<dbReference type="AlphaFoldDB" id="A0A0H3J2F7"/>
<dbReference type="InterPro" id="IPR027417">
    <property type="entry name" value="P-loop_NTPase"/>
</dbReference>
<evidence type="ECO:0000256" key="3">
    <source>
        <dbReference type="ARBA" id="ARBA00022806"/>
    </source>
</evidence>
<evidence type="ECO:0000313" key="9">
    <source>
        <dbReference type="EMBL" id="KRU13031.1"/>
    </source>
</evidence>
<keyword evidence="6" id="KW-0175">Coiled coil</keyword>
<evidence type="ECO:0000256" key="4">
    <source>
        <dbReference type="ARBA" id="ARBA00022840"/>
    </source>
</evidence>
<dbReference type="PANTHER" id="PTHR11070:SF17">
    <property type="entry name" value="DNA HELICASE IV"/>
    <property type="match status" value="1"/>
</dbReference>
<accession>A0A0H3J2F7</accession>
<reference evidence="9" key="2">
    <citation type="submission" date="2015-10" db="EMBL/GenBank/DDBJ databases">
        <title>Improved Draft Genome Sequence of Clostridium pasteurianum Strain ATCC 6013 (DSM 525) Using a Hybrid Next-Generation Sequencing Approach.</title>
        <authorList>
            <person name="Pyne M.E."/>
            <person name="Utturkar S.M."/>
            <person name="Brown S.D."/>
            <person name="Moo-Young M."/>
            <person name="Chung D.A."/>
            <person name="Chou P.C."/>
        </authorList>
    </citation>
    <scope>NUCLEOTIDE SEQUENCE</scope>
    <source>
        <strain evidence="9">ATCC 6013</strain>
    </source>
</reference>
<dbReference type="Proteomes" id="UP000030905">
    <property type="component" value="Chromosome"/>
</dbReference>
<dbReference type="GO" id="GO:0005524">
    <property type="term" value="F:ATP binding"/>
    <property type="evidence" value="ECO:0007669"/>
    <property type="project" value="UniProtKB-UniRule"/>
</dbReference>
<feature type="binding site" evidence="5">
    <location>
        <begin position="228"/>
        <end position="235"/>
    </location>
    <ligand>
        <name>ATP</name>
        <dbReference type="ChEBI" id="CHEBI:30616"/>
    </ligand>
</feature>
<keyword evidence="4 5" id="KW-0067">ATP-binding</keyword>
<dbReference type="GO" id="GO:0003677">
    <property type="term" value="F:DNA binding"/>
    <property type="evidence" value="ECO:0007669"/>
    <property type="project" value="InterPro"/>
</dbReference>
<dbReference type="Proteomes" id="UP000028042">
    <property type="component" value="Unassembled WGS sequence"/>
</dbReference>
<dbReference type="InterPro" id="IPR000212">
    <property type="entry name" value="DNA_helicase_UvrD/REP"/>
</dbReference>
<name>A0A0H3J2F7_CLOPA</name>
<dbReference type="SUPFAM" id="SSF52540">
    <property type="entry name" value="P-loop containing nucleoside triphosphate hydrolases"/>
    <property type="match status" value="1"/>
</dbReference>
<evidence type="ECO:0000313" key="8">
    <source>
        <dbReference type="EMBL" id="AJA50960.1"/>
    </source>
</evidence>
<dbReference type="GO" id="GO:0005829">
    <property type="term" value="C:cytosol"/>
    <property type="evidence" value="ECO:0007669"/>
    <property type="project" value="TreeGrafter"/>
</dbReference>
<dbReference type="GO" id="GO:0016787">
    <property type="term" value="F:hydrolase activity"/>
    <property type="evidence" value="ECO:0007669"/>
    <property type="project" value="UniProtKB-UniRule"/>
</dbReference>
<organism evidence="8 11">
    <name type="scientific">Clostridium pasteurianum DSM 525 = ATCC 6013</name>
    <dbReference type="NCBI Taxonomy" id="1262449"/>
    <lineage>
        <taxon>Bacteria</taxon>
        <taxon>Bacillati</taxon>
        <taxon>Bacillota</taxon>
        <taxon>Clostridia</taxon>
        <taxon>Eubacteriales</taxon>
        <taxon>Clostridiaceae</taxon>
        <taxon>Clostridium</taxon>
    </lineage>
</organism>
<dbReference type="eggNOG" id="COG3973">
    <property type="taxonomic scope" value="Bacteria"/>
</dbReference>
<dbReference type="GO" id="GO:0043138">
    <property type="term" value="F:3'-5' DNA helicase activity"/>
    <property type="evidence" value="ECO:0007669"/>
    <property type="project" value="TreeGrafter"/>
</dbReference>
<evidence type="ECO:0000256" key="1">
    <source>
        <dbReference type="ARBA" id="ARBA00022741"/>
    </source>
</evidence>
<evidence type="ECO:0000256" key="2">
    <source>
        <dbReference type="ARBA" id="ARBA00022801"/>
    </source>
</evidence>
<keyword evidence="11" id="KW-1185">Reference proteome</keyword>
<reference evidence="9 10" key="3">
    <citation type="journal article" name="Genome Announc.">
        <title>Improved Draft Genome Sequence of Clostridium pasteurianum Strain ATCC 6013 (DSM 525) Using a Hybrid Next-Generation Sequencing Approach.</title>
        <authorList>
            <person name="Pyne M.E."/>
            <person name="Utturkar S."/>
            <person name="Brown S.D."/>
            <person name="Moo-Young M."/>
            <person name="Chung D.A."/>
            <person name="Chou C.P."/>
        </authorList>
    </citation>
    <scope>NUCLEOTIDE SEQUENCE [LARGE SCALE GENOMIC DNA]</scope>
    <source>
        <strain evidence="9 10">ATCC 6013</strain>
    </source>
</reference>
<dbReference type="EMBL" id="JPGY02000001">
    <property type="protein sequence ID" value="KRU13031.1"/>
    <property type="molecule type" value="Genomic_DNA"/>
</dbReference>
<proteinExistence type="predicted"/>
<evidence type="ECO:0000256" key="6">
    <source>
        <dbReference type="SAM" id="Coils"/>
    </source>
</evidence>
<dbReference type="EMBL" id="CP009268">
    <property type="protein sequence ID" value="AJA50960.1"/>
    <property type="molecule type" value="Genomic_DNA"/>
</dbReference>
<dbReference type="EC" id="3.6.4.12" evidence="8"/>
<evidence type="ECO:0000313" key="11">
    <source>
        <dbReference type="Proteomes" id="UP000030905"/>
    </source>
</evidence>
<dbReference type="KEGG" id="cpat:CLPA_c08720"/>
<feature type="domain" description="UvrD-like helicase ATP-binding" evidence="7">
    <location>
        <begin position="207"/>
        <end position="590"/>
    </location>
</feature>
<reference evidence="8 11" key="1">
    <citation type="journal article" date="2015" name="Genome Announc.">
        <title>Complete Genome Sequence of the Nitrogen-Fixing and Solvent-Producing Clostridium pasteurianum DSM 525.</title>
        <authorList>
            <person name="Poehlein A."/>
            <person name="Grosse-Honebrink A."/>
            <person name="Zhang Y."/>
            <person name="Minton N.P."/>
            <person name="Daniel R."/>
        </authorList>
    </citation>
    <scope>NUCLEOTIDE SEQUENCE [LARGE SCALE GENOMIC DNA]</scope>
    <source>
        <strain evidence="8">DSM 525</strain>
        <strain evidence="11">DSM 525 / ATCC 6013</strain>
    </source>
</reference>
<evidence type="ECO:0000259" key="7">
    <source>
        <dbReference type="PROSITE" id="PS51198"/>
    </source>
</evidence>
<dbReference type="InterPro" id="IPR014016">
    <property type="entry name" value="UvrD-like_ATP-bd"/>
</dbReference>
<dbReference type="PANTHER" id="PTHR11070">
    <property type="entry name" value="UVRD / RECB / PCRA DNA HELICASE FAMILY MEMBER"/>
    <property type="match status" value="1"/>
</dbReference>
<dbReference type="Pfam" id="PF00580">
    <property type="entry name" value="UvrD-helicase"/>
    <property type="match status" value="1"/>
</dbReference>